<dbReference type="Proteomes" id="UP000541810">
    <property type="component" value="Unassembled WGS sequence"/>
</dbReference>
<name>A0A7X0H6V3_9BACT</name>
<dbReference type="Gene3D" id="3.60.21.10">
    <property type="match status" value="1"/>
</dbReference>
<proteinExistence type="predicted"/>
<evidence type="ECO:0000313" key="2">
    <source>
        <dbReference type="Proteomes" id="UP000541810"/>
    </source>
</evidence>
<reference evidence="1 2" key="1">
    <citation type="submission" date="2020-08" db="EMBL/GenBank/DDBJ databases">
        <title>Genomic Encyclopedia of Type Strains, Phase IV (KMG-IV): sequencing the most valuable type-strain genomes for metagenomic binning, comparative biology and taxonomic classification.</title>
        <authorList>
            <person name="Goeker M."/>
        </authorList>
    </citation>
    <scope>NUCLEOTIDE SEQUENCE [LARGE SCALE GENOMIC DNA]</scope>
    <source>
        <strain evidence="1 2">DSM 103725</strain>
    </source>
</reference>
<keyword evidence="2" id="KW-1185">Reference proteome</keyword>
<dbReference type="RefSeq" id="WP_184677683.1">
    <property type="nucleotide sequence ID" value="NZ_JACHGY010000001.1"/>
</dbReference>
<dbReference type="AlphaFoldDB" id="A0A7X0H6V3"/>
<gene>
    <name evidence="1" type="ORF">HNQ40_001953</name>
</gene>
<evidence type="ECO:0000313" key="1">
    <source>
        <dbReference type="EMBL" id="MBB6430147.1"/>
    </source>
</evidence>
<sequence length="297" mass="32852">MAYESPDLSDPHHVIALFRGAAEAFRDCPLRRGNTIHLPDHGRLTATGDLHDNALNFQRLLKFSQLGETDDAGQTVDQHLVLHEVIHGPPTFSGMDFSIRMIARCADLKLRYPSHFHSLLSNHELAQLRNEGITKEGISVCDVFDQGIENLYAQAAEDIREAFDEYVQSLPLAIKCANGVMLSHSLPAPRRIEAFDKTVLDRESTEQDTAPKGSAYDMVWGRHQNKKITDELAEAWGVRAFVVGHQPAEMGCEPVADNTLIIASDHNHGVALPIDLSCSYTRDELMDAVVPLAGVLL</sequence>
<organism evidence="1 2">
    <name type="scientific">Algisphaera agarilytica</name>
    <dbReference type="NCBI Taxonomy" id="1385975"/>
    <lineage>
        <taxon>Bacteria</taxon>
        <taxon>Pseudomonadati</taxon>
        <taxon>Planctomycetota</taxon>
        <taxon>Phycisphaerae</taxon>
        <taxon>Phycisphaerales</taxon>
        <taxon>Phycisphaeraceae</taxon>
        <taxon>Algisphaera</taxon>
    </lineage>
</organism>
<dbReference type="InterPro" id="IPR029052">
    <property type="entry name" value="Metallo-depent_PP-like"/>
</dbReference>
<dbReference type="SUPFAM" id="SSF56300">
    <property type="entry name" value="Metallo-dependent phosphatases"/>
    <property type="match status" value="1"/>
</dbReference>
<evidence type="ECO:0008006" key="3">
    <source>
        <dbReference type="Google" id="ProtNLM"/>
    </source>
</evidence>
<protein>
    <recommendedName>
        <fullName evidence="3">Calcineurin-like phosphoesterase domain-containing protein</fullName>
    </recommendedName>
</protein>
<comment type="caution">
    <text evidence="1">The sequence shown here is derived from an EMBL/GenBank/DDBJ whole genome shotgun (WGS) entry which is preliminary data.</text>
</comment>
<dbReference type="EMBL" id="JACHGY010000001">
    <property type="protein sequence ID" value="MBB6430147.1"/>
    <property type="molecule type" value="Genomic_DNA"/>
</dbReference>
<accession>A0A7X0H6V3</accession>